<dbReference type="Proteomes" id="UP001174909">
    <property type="component" value="Unassembled WGS sequence"/>
</dbReference>
<feature type="non-terminal residue" evidence="2">
    <location>
        <position position="1"/>
    </location>
</feature>
<dbReference type="Gene3D" id="3.30.200.20">
    <property type="entry name" value="Phosphorylase Kinase, domain 1"/>
    <property type="match status" value="1"/>
</dbReference>
<name>A0AA35XET8_GEOBA</name>
<sequence length="65" mass="7814">MIELYNLQKLEKEEKICRMLRHTNIVQLHETISEETHHYLIFDLITGGELFDEIVAREYYSETDA</sequence>
<evidence type="ECO:0000313" key="2">
    <source>
        <dbReference type="EMBL" id="CAI8049751.1"/>
    </source>
</evidence>
<dbReference type="AlphaFoldDB" id="A0AA35XET8"/>
<keyword evidence="3" id="KW-1185">Reference proteome</keyword>
<dbReference type="GO" id="GO:0005524">
    <property type="term" value="F:ATP binding"/>
    <property type="evidence" value="ECO:0007669"/>
    <property type="project" value="InterPro"/>
</dbReference>
<keyword evidence="2" id="KW-0808">Transferase</keyword>
<comment type="caution">
    <text evidence="2">The sequence shown here is derived from an EMBL/GenBank/DDBJ whole genome shotgun (WGS) entry which is preliminary data.</text>
</comment>
<gene>
    <name evidence="2" type="ORF">GBAR_LOCUS27395</name>
</gene>
<dbReference type="EMBL" id="CASHTH010003816">
    <property type="protein sequence ID" value="CAI8049751.1"/>
    <property type="molecule type" value="Genomic_DNA"/>
</dbReference>
<accession>A0AA35XET8</accession>
<dbReference type="PROSITE" id="PS50011">
    <property type="entry name" value="PROTEIN_KINASE_DOM"/>
    <property type="match status" value="1"/>
</dbReference>
<proteinExistence type="predicted"/>
<keyword evidence="2" id="KW-0418">Kinase</keyword>
<reference evidence="2" key="1">
    <citation type="submission" date="2023-03" db="EMBL/GenBank/DDBJ databases">
        <authorList>
            <person name="Steffen K."/>
            <person name="Cardenas P."/>
        </authorList>
    </citation>
    <scope>NUCLEOTIDE SEQUENCE</scope>
</reference>
<dbReference type="InterPro" id="IPR011009">
    <property type="entry name" value="Kinase-like_dom_sf"/>
</dbReference>
<organism evidence="2 3">
    <name type="scientific">Geodia barretti</name>
    <name type="common">Barrett's horny sponge</name>
    <dbReference type="NCBI Taxonomy" id="519541"/>
    <lineage>
        <taxon>Eukaryota</taxon>
        <taxon>Metazoa</taxon>
        <taxon>Porifera</taxon>
        <taxon>Demospongiae</taxon>
        <taxon>Heteroscleromorpha</taxon>
        <taxon>Tetractinellida</taxon>
        <taxon>Astrophorina</taxon>
        <taxon>Geodiidae</taxon>
        <taxon>Geodia</taxon>
    </lineage>
</organism>
<dbReference type="InterPro" id="IPR000719">
    <property type="entry name" value="Prot_kinase_dom"/>
</dbReference>
<evidence type="ECO:0000313" key="3">
    <source>
        <dbReference type="Proteomes" id="UP001174909"/>
    </source>
</evidence>
<protein>
    <submittedName>
        <fullName evidence="2">Calcium/calmodulin-dependent protein kinase type II subunit alpha</fullName>
    </submittedName>
</protein>
<dbReference type="GO" id="GO:0004672">
    <property type="term" value="F:protein kinase activity"/>
    <property type="evidence" value="ECO:0007669"/>
    <property type="project" value="InterPro"/>
</dbReference>
<feature type="domain" description="Protein kinase" evidence="1">
    <location>
        <begin position="1"/>
        <end position="65"/>
    </location>
</feature>
<dbReference type="Pfam" id="PF00069">
    <property type="entry name" value="Pkinase"/>
    <property type="match status" value="1"/>
</dbReference>
<dbReference type="PANTHER" id="PTHR24347">
    <property type="entry name" value="SERINE/THREONINE-PROTEIN KINASE"/>
    <property type="match status" value="1"/>
</dbReference>
<evidence type="ECO:0000259" key="1">
    <source>
        <dbReference type="PROSITE" id="PS50011"/>
    </source>
</evidence>
<dbReference type="SUPFAM" id="SSF56112">
    <property type="entry name" value="Protein kinase-like (PK-like)"/>
    <property type="match status" value="1"/>
</dbReference>